<organism evidence="3 4">
    <name type="scientific">Tsuneonella dongtanensis</name>
    <dbReference type="NCBI Taxonomy" id="692370"/>
    <lineage>
        <taxon>Bacteria</taxon>
        <taxon>Pseudomonadati</taxon>
        <taxon>Pseudomonadota</taxon>
        <taxon>Alphaproteobacteria</taxon>
        <taxon>Sphingomonadales</taxon>
        <taxon>Erythrobacteraceae</taxon>
        <taxon>Tsuneonella</taxon>
    </lineage>
</organism>
<dbReference type="EMBL" id="CP016591">
    <property type="protein sequence ID" value="ANY20888.1"/>
    <property type="molecule type" value="Genomic_DNA"/>
</dbReference>
<sequence>MAVRVALAVGLAAALAACGRTEPEPVTVETPSSSGTATAEATTAPAEKPRPGTAILDAEGVALGRTAATATRFAFGTRRQDVDGAAAAALGSAGEQSANGECGAGPMEFTDIGGLKLNYLDGKLVGWFAEADPKAVTSDGIRPGIRFRDLQATRSASLIEGSTLDGEFEYLAADGQTIYGFVSGTGPEAKVQALYAGVNCFFR</sequence>
<feature type="region of interest" description="Disordered" evidence="1">
    <location>
        <begin position="21"/>
        <end position="52"/>
    </location>
</feature>
<dbReference type="AlphaFoldDB" id="A0A1B2AFL5"/>
<evidence type="ECO:0000256" key="1">
    <source>
        <dbReference type="SAM" id="MobiDB-lite"/>
    </source>
</evidence>
<proteinExistence type="predicted"/>
<feature type="compositionally biased region" description="Low complexity" evidence="1">
    <location>
        <begin position="29"/>
        <end position="46"/>
    </location>
</feature>
<dbReference type="KEGG" id="ado:A6F68_02389"/>
<evidence type="ECO:0000313" key="4">
    <source>
        <dbReference type="Proteomes" id="UP000092932"/>
    </source>
</evidence>
<dbReference type="PROSITE" id="PS51257">
    <property type="entry name" value="PROKAR_LIPOPROTEIN"/>
    <property type="match status" value="1"/>
</dbReference>
<reference evidence="3 4" key="1">
    <citation type="submission" date="2016-07" db="EMBL/GenBank/DDBJ databases">
        <title>Complete genome sequence of Altererythrobacter dongtanensis KCTC 22672, a type strain with esterase isolated from tidal flat.</title>
        <authorList>
            <person name="Cheng H."/>
            <person name="Wu Y.-H."/>
            <person name="Zhou P."/>
            <person name="Huo Y.-Y."/>
            <person name="Wang C.-S."/>
            <person name="Xu X.-W."/>
        </authorList>
    </citation>
    <scope>NUCLEOTIDE SEQUENCE [LARGE SCALE GENOMIC DNA]</scope>
    <source>
        <strain evidence="3 4">KCTC 22672</strain>
    </source>
</reference>
<dbReference type="OrthoDB" id="878483at2"/>
<dbReference type="STRING" id="692370.A6F68_02389"/>
<dbReference type="RefSeq" id="WP_067680336.1">
    <property type="nucleotide sequence ID" value="NZ_CP016591.1"/>
</dbReference>
<keyword evidence="4" id="KW-1185">Reference proteome</keyword>
<feature type="signal peptide" evidence="2">
    <location>
        <begin position="1"/>
        <end position="16"/>
    </location>
</feature>
<name>A0A1B2AFL5_9SPHN</name>
<feature type="chain" id="PRO_5008534211" evidence="2">
    <location>
        <begin position="17"/>
        <end position="203"/>
    </location>
</feature>
<dbReference type="PATRIC" id="fig|692370.5.peg.2403"/>
<keyword evidence="2" id="KW-0732">Signal</keyword>
<evidence type="ECO:0000256" key="2">
    <source>
        <dbReference type="SAM" id="SignalP"/>
    </source>
</evidence>
<protein>
    <submittedName>
        <fullName evidence="3">Uncharacterized protein</fullName>
    </submittedName>
</protein>
<accession>A0A1B2AFL5</accession>
<evidence type="ECO:0000313" key="3">
    <source>
        <dbReference type="EMBL" id="ANY20888.1"/>
    </source>
</evidence>
<gene>
    <name evidence="3" type="ORF">A6F68_02389</name>
</gene>
<dbReference type="Proteomes" id="UP000092932">
    <property type="component" value="Chromosome"/>
</dbReference>